<name>A0ABU5E8F9_9PROT</name>
<evidence type="ECO:0000313" key="2">
    <source>
        <dbReference type="Proteomes" id="UP001279642"/>
    </source>
</evidence>
<dbReference type="InterPro" id="IPR009959">
    <property type="entry name" value="Cyclase_SnoaL-like"/>
</dbReference>
<dbReference type="Pfam" id="PF07366">
    <property type="entry name" value="SnoaL"/>
    <property type="match status" value="1"/>
</dbReference>
<accession>A0ABU5E8F9</accession>
<gene>
    <name evidence="1" type="ORF">SMD27_05060</name>
</gene>
<proteinExistence type="predicted"/>
<dbReference type="InterPro" id="IPR032710">
    <property type="entry name" value="NTF2-like_dom_sf"/>
</dbReference>
<comment type="caution">
    <text evidence="1">The sequence shown here is derived from an EMBL/GenBank/DDBJ whole genome shotgun (WGS) entry which is preliminary data.</text>
</comment>
<dbReference type="SUPFAM" id="SSF54427">
    <property type="entry name" value="NTF2-like"/>
    <property type="match status" value="1"/>
</dbReference>
<organism evidence="1 2">
    <name type="scientific">Dongia soli</name>
    <dbReference type="NCBI Taxonomy" id="600628"/>
    <lineage>
        <taxon>Bacteria</taxon>
        <taxon>Pseudomonadati</taxon>
        <taxon>Pseudomonadota</taxon>
        <taxon>Alphaproteobacteria</taxon>
        <taxon>Rhodospirillales</taxon>
        <taxon>Dongiaceae</taxon>
        <taxon>Dongia</taxon>
    </lineage>
</organism>
<dbReference type="Proteomes" id="UP001279642">
    <property type="component" value="Unassembled WGS sequence"/>
</dbReference>
<reference evidence="1 2" key="1">
    <citation type="journal article" date="2016" name="Antonie Van Leeuwenhoek">
        <title>Dongia soli sp. nov., isolated from soil from Dokdo, Korea.</title>
        <authorList>
            <person name="Kim D.U."/>
            <person name="Lee H."/>
            <person name="Kim H."/>
            <person name="Kim S.G."/>
            <person name="Ka J.O."/>
        </authorList>
    </citation>
    <scope>NUCLEOTIDE SEQUENCE [LARGE SCALE GENOMIC DNA]</scope>
    <source>
        <strain evidence="1 2">D78</strain>
    </source>
</reference>
<dbReference type="RefSeq" id="WP_320507229.1">
    <property type="nucleotide sequence ID" value="NZ_JAXCLW010000001.1"/>
</dbReference>
<protein>
    <submittedName>
        <fullName evidence="1">Ester cyclase</fullName>
    </submittedName>
</protein>
<dbReference type="EMBL" id="JAXCLW010000001">
    <property type="protein sequence ID" value="MDY0882202.1"/>
    <property type="molecule type" value="Genomic_DNA"/>
</dbReference>
<dbReference type="Gene3D" id="3.10.450.50">
    <property type="match status" value="1"/>
</dbReference>
<sequence>MPRRNAVKIVENFWRDVWQARNPEAIDRYVTEDFVLTSGGVDIVSPSAFKKWAKVFLSKISDFDFHVVETFQNEKGDRVASRWRITGKNNGFANTKPCQSPIEMTGTAVWEVSEDGRLRHNWVERNAYEVFRELEKKEQALGMTSSTAGDRGLMISA</sequence>
<keyword evidence="2" id="KW-1185">Reference proteome</keyword>
<evidence type="ECO:0000313" key="1">
    <source>
        <dbReference type="EMBL" id="MDY0882202.1"/>
    </source>
</evidence>